<evidence type="ECO:0000259" key="2">
    <source>
        <dbReference type="Pfam" id="PF13386"/>
    </source>
</evidence>
<keyword evidence="4" id="KW-1185">Reference proteome</keyword>
<feature type="transmembrane region" description="Helical" evidence="1">
    <location>
        <begin position="175"/>
        <end position="198"/>
    </location>
</feature>
<evidence type="ECO:0000313" key="4">
    <source>
        <dbReference type="Proteomes" id="UP000011531"/>
    </source>
</evidence>
<feature type="domain" description="Urease accessory protein UreH-like transmembrane" evidence="2">
    <location>
        <begin position="16"/>
        <end position="188"/>
    </location>
</feature>
<keyword evidence="1" id="KW-0812">Transmembrane</keyword>
<feature type="transmembrane region" description="Helical" evidence="1">
    <location>
        <begin position="28"/>
        <end position="49"/>
    </location>
</feature>
<dbReference type="PANTHER" id="PTHR42208:SF1">
    <property type="entry name" value="HEAVY METAL TRANSPORTER"/>
    <property type="match status" value="1"/>
</dbReference>
<evidence type="ECO:0000313" key="3">
    <source>
        <dbReference type="EMBL" id="ELY59304.1"/>
    </source>
</evidence>
<dbReference type="Proteomes" id="UP000011531">
    <property type="component" value="Unassembled WGS sequence"/>
</dbReference>
<dbReference type="PANTHER" id="PTHR42208">
    <property type="entry name" value="HEAVY METAL TRANSPORTER-RELATED"/>
    <property type="match status" value="1"/>
</dbReference>
<keyword evidence="1" id="KW-1133">Transmembrane helix</keyword>
<dbReference type="EMBL" id="AOIA01000103">
    <property type="protein sequence ID" value="ELY59304.1"/>
    <property type="molecule type" value="Genomic_DNA"/>
</dbReference>
<keyword evidence="1" id="KW-0472">Membrane</keyword>
<feature type="transmembrane region" description="Helical" evidence="1">
    <location>
        <begin position="61"/>
        <end position="88"/>
    </location>
</feature>
<dbReference type="InterPro" id="IPR039447">
    <property type="entry name" value="UreH-like_TM_dom"/>
</dbReference>
<feature type="transmembrane region" description="Helical" evidence="1">
    <location>
        <begin position="109"/>
        <end position="133"/>
    </location>
</feature>
<organism evidence="3 4">
    <name type="scientific">Natronococcus jeotgali DSM 18795</name>
    <dbReference type="NCBI Taxonomy" id="1227498"/>
    <lineage>
        <taxon>Archaea</taxon>
        <taxon>Methanobacteriati</taxon>
        <taxon>Methanobacteriota</taxon>
        <taxon>Stenosarchaea group</taxon>
        <taxon>Halobacteria</taxon>
        <taxon>Halobacteriales</taxon>
        <taxon>Natrialbaceae</taxon>
        <taxon>Natronococcus</taxon>
    </lineage>
</organism>
<name>L9XC48_9EURY</name>
<sequence>MTNAPTNRRNHLTTYEVRQHVLFNIGRALSYALIGAAFGALGGIVFVTANQLTTIADLIRGSVGILIGVFILASGIKYLLGGAAGIGIPGVQRVTSWIAVRVDRYVNSLGIVSLGALHGLLPCPILYPAYLFAFTTGSAVTGFIALGTLGIGTIPAVFAYGTLIESVDAVHRQRLHRLLGLAFVVLGYVLLAHGLMAVGVHLPHPMFPHYQPLGGMMGH</sequence>
<dbReference type="Pfam" id="PF13386">
    <property type="entry name" value="DsbD_2"/>
    <property type="match status" value="1"/>
</dbReference>
<comment type="caution">
    <text evidence="3">The sequence shown here is derived from an EMBL/GenBank/DDBJ whole genome shotgun (WGS) entry which is preliminary data.</text>
</comment>
<proteinExistence type="predicted"/>
<protein>
    <recommendedName>
        <fullName evidence="2">Urease accessory protein UreH-like transmembrane domain-containing protein</fullName>
    </recommendedName>
</protein>
<gene>
    <name evidence="3" type="ORF">C492_11215</name>
</gene>
<reference evidence="3 4" key="1">
    <citation type="journal article" date="2014" name="PLoS Genet.">
        <title>Phylogenetically driven sequencing of extremely halophilic archaea reveals strategies for static and dynamic osmo-response.</title>
        <authorList>
            <person name="Becker E.A."/>
            <person name="Seitzer P.M."/>
            <person name="Tritt A."/>
            <person name="Larsen D."/>
            <person name="Krusor M."/>
            <person name="Yao A.I."/>
            <person name="Wu D."/>
            <person name="Madern D."/>
            <person name="Eisen J.A."/>
            <person name="Darling A.E."/>
            <person name="Facciotti M.T."/>
        </authorList>
    </citation>
    <scope>NUCLEOTIDE SEQUENCE [LARGE SCALE GENOMIC DNA]</scope>
    <source>
        <strain evidence="3 4">DSM 18795</strain>
    </source>
</reference>
<accession>L9XC48</accession>
<evidence type="ECO:0000256" key="1">
    <source>
        <dbReference type="SAM" id="Phobius"/>
    </source>
</evidence>
<feature type="transmembrane region" description="Helical" evidence="1">
    <location>
        <begin position="139"/>
        <end position="163"/>
    </location>
</feature>
<dbReference type="AlphaFoldDB" id="L9XC48"/>